<protein>
    <submittedName>
        <fullName evidence="5">TonB-linked outer membrane protein, SusC/RagA family</fullName>
    </submittedName>
</protein>
<dbReference type="InterPro" id="IPR037066">
    <property type="entry name" value="Plug_dom_sf"/>
</dbReference>
<dbReference type="NCBIfam" id="TIGR04056">
    <property type="entry name" value="OMP_RagA_SusC"/>
    <property type="match status" value="1"/>
</dbReference>
<keyword evidence="6" id="KW-1185">Reference proteome</keyword>
<dbReference type="Pfam" id="PF07715">
    <property type="entry name" value="Plug"/>
    <property type="match status" value="1"/>
</dbReference>
<reference evidence="5 6" key="1">
    <citation type="submission" date="2016-10" db="EMBL/GenBank/DDBJ databases">
        <authorList>
            <person name="de Groot N.N."/>
        </authorList>
    </citation>
    <scope>NUCLEOTIDE SEQUENCE [LARGE SCALE GENOMIC DNA]</scope>
    <source>
        <strain evidence="5 6">DSM 22900</strain>
    </source>
</reference>
<dbReference type="Proteomes" id="UP000199577">
    <property type="component" value="Unassembled WGS sequence"/>
</dbReference>
<dbReference type="Gene3D" id="2.40.170.20">
    <property type="entry name" value="TonB-dependent receptor, beta-barrel domain"/>
    <property type="match status" value="1"/>
</dbReference>
<keyword evidence="2" id="KW-0472">Membrane</keyword>
<organism evidence="5 6">
    <name type="scientific">Parapedobacter composti</name>
    <dbReference type="NCBI Taxonomy" id="623281"/>
    <lineage>
        <taxon>Bacteria</taxon>
        <taxon>Pseudomonadati</taxon>
        <taxon>Bacteroidota</taxon>
        <taxon>Sphingobacteriia</taxon>
        <taxon>Sphingobacteriales</taxon>
        <taxon>Sphingobacteriaceae</taxon>
        <taxon>Parapedobacter</taxon>
    </lineage>
</organism>
<dbReference type="InterPro" id="IPR036942">
    <property type="entry name" value="Beta-barrel_TonB_sf"/>
</dbReference>
<dbReference type="Gene3D" id="2.170.130.10">
    <property type="entry name" value="TonB-dependent receptor, plug domain"/>
    <property type="match status" value="1"/>
</dbReference>
<evidence type="ECO:0000313" key="6">
    <source>
        <dbReference type="Proteomes" id="UP000199577"/>
    </source>
</evidence>
<dbReference type="AlphaFoldDB" id="A0A1I1K2A3"/>
<keyword evidence="3" id="KW-0998">Cell outer membrane</keyword>
<dbReference type="SUPFAM" id="SSF56935">
    <property type="entry name" value="Porins"/>
    <property type="match status" value="1"/>
</dbReference>
<evidence type="ECO:0000256" key="3">
    <source>
        <dbReference type="ARBA" id="ARBA00023237"/>
    </source>
</evidence>
<evidence type="ECO:0000313" key="5">
    <source>
        <dbReference type="EMBL" id="SFC52103.1"/>
    </source>
</evidence>
<proteinExistence type="predicted"/>
<sequence>MDISMKYLYSGLVALAVLGHAAHPASGQIVDTGDAAVLRDSAMAAATQVRMPVQSDAVSFAELLPGNARVHVTESGVVGSAPQLMIRGIHSINLNATPQIFVDGVPVRYNRALPSFLSTFEPTRFGFVNPHDIAAIHVAAGGEELAAIGGRGANGAVYVVTERGEFGGTQIDFIANYGVSRAGYRIDRMGADGFKRYLWDYMRENGVPETELAANPLFDAALPQYAYHTDWVDMITRTASFNDYHLKLKGGDADANYLFSLGYTDKQGTLVGTDMQRISMRFNLDYQLSQKFKITNNLSYANSMAGYLEQGSNWDVHPIYVAATKAPFMGRYAYNDEQQLTNLLADVDVLGKSNPWALANNMANDNEENRVDGSISATWEAGERTSLTSVMAVNYFNLKEKQYRPSLGIVNDRHRIRQNVQRSSSEFTLLWNTHLDRNGTLGDWARYTGRAGAWVELFEEKAVYARKVNAGTDDYETLEQGVVDSASNTKFQSNLMRFYLNGDVRILERATLSASVSLEGSSNFGPRGRWNVYPGVSAAVDLLQRNTPHQARLRASWGLSGNHDVRGFYHYNLYYPVGYFGYGGTYLGNVANPGIGPEITNTVDGGLVVDLFRSRATLDAGYYFKRTHDLITSKAVPIEIGLGPQFENRGVLYSHGLELALNVNILSDADRLTWSVFGNLSTLNTRVESLGNGNIIKTLGSVGGVALPGQPMASFYGYRVLGVFGTAEDVYLQKADGTNYRPGDYIMDDLNGDSKINELDKQVIGSALPKVFGGFGTTVGWQRLSVSAQFSYAYGQDIYNSFRQRMHMMSDYSNQSPNVAGRWKSATEQGNGLSRAAYGDPSANGAASDLWVEDGGYMRLKYVTVSYDINTRSHLRFLRGMKLFVTGENLLTVSNYSGMDPEVVSFSDPLMRGIDFGASPLPKTFVMGIKLSL</sequence>
<dbReference type="GO" id="GO:0009279">
    <property type="term" value="C:cell outer membrane"/>
    <property type="evidence" value="ECO:0007669"/>
    <property type="project" value="UniProtKB-SubCell"/>
</dbReference>
<evidence type="ECO:0000259" key="4">
    <source>
        <dbReference type="Pfam" id="PF07715"/>
    </source>
</evidence>
<dbReference type="STRING" id="623281.SAMN05421747_11359"/>
<dbReference type="EMBL" id="FOLL01000013">
    <property type="protein sequence ID" value="SFC52103.1"/>
    <property type="molecule type" value="Genomic_DNA"/>
</dbReference>
<evidence type="ECO:0000256" key="2">
    <source>
        <dbReference type="ARBA" id="ARBA00023136"/>
    </source>
</evidence>
<accession>A0A1I1K2A3</accession>
<comment type="subcellular location">
    <subcellularLocation>
        <location evidence="1">Cell outer membrane</location>
    </subcellularLocation>
</comment>
<dbReference type="InterPro" id="IPR023996">
    <property type="entry name" value="TonB-dep_OMP_SusC/RagA"/>
</dbReference>
<dbReference type="InterPro" id="IPR012910">
    <property type="entry name" value="Plug_dom"/>
</dbReference>
<gene>
    <name evidence="5" type="ORF">SAMN05421747_11359</name>
</gene>
<feature type="domain" description="TonB-dependent receptor plug" evidence="4">
    <location>
        <begin position="56"/>
        <end position="155"/>
    </location>
</feature>
<name>A0A1I1K2A3_9SPHI</name>
<evidence type="ECO:0000256" key="1">
    <source>
        <dbReference type="ARBA" id="ARBA00004442"/>
    </source>
</evidence>